<dbReference type="Gene3D" id="1.10.10.10">
    <property type="entry name" value="Winged helix-like DNA-binding domain superfamily/Winged helix DNA-binding domain"/>
    <property type="match status" value="1"/>
</dbReference>
<evidence type="ECO:0000313" key="4">
    <source>
        <dbReference type="Proteomes" id="UP001622594"/>
    </source>
</evidence>
<dbReference type="InterPro" id="IPR036390">
    <property type="entry name" value="WH_DNA-bd_sf"/>
</dbReference>
<keyword evidence="3" id="KW-0614">Plasmid</keyword>
<dbReference type="Proteomes" id="UP001622594">
    <property type="component" value="Plasmid unnamed1"/>
</dbReference>
<dbReference type="SUPFAM" id="SSF53067">
    <property type="entry name" value="Actin-like ATPase domain"/>
    <property type="match status" value="1"/>
</dbReference>
<dbReference type="PROSITE" id="PS01125">
    <property type="entry name" value="ROK"/>
    <property type="match status" value="1"/>
</dbReference>
<geneLocation type="plasmid" evidence="3 4">
    <name>unnamed1</name>
</geneLocation>
<dbReference type="Pfam" id="PF09339">
    <property type="entry name" value="HTH_IclR"/>
    <property type="match status" value="1"/>
</dbReference>
<accession>A0ABZ1LN44</accession>
<dbReference type="PANTHER" id="PTHR18964:SF149">
    <property type="entry name" value="BIFUNCTIONAL UDP-N-ACETYLGLUCOSAMINE 2-EPIMERASE_N-ACETYLMANNOSAMINE KINASE"/>
    <property type="match status" value="1"/>
</dbReference>
<dbReference type="CDD" id="cd24073">
    <property type="entry name" value="ASKHA_ATPase_ROK_CYANR"/>
    <property type="match status" value="1"/>
</dbReference>
<protein>
    <submittedName>
        <fullName evidence="3">ROK family protein</fullName>
    </submittedName>
</protein>
<dbReference type="InterPro" id="IPR049874">
    <property type="entry name" value="ROK_cs"/>
</dbReference>
<keyword evidence="4" id="KW-1185">Reference proteome</keyword>
<dbReference type="RefSeq" id="WP_331717846.1">
    <property type="nucleotide sequence ID" value="NZ_CP108189.1"/>
</dbReference>
<feature type="domain" description="HTH iclR-type" evidence="2">
    <location>
        <begin position="27"/>
        <end position="61"/>
    </location>
</feature>
<gene>
    <name evidence="3" type="ORF">OG814_41970</name>
</gene>
<evidence type="ECO:0000313" key="3">
    <source>
        <dbReference type="EMBL" id="WTR75827.1"/>
    </source>
</evidence>
<dbReference type="SUPFAM" id="SSF46785">
    <property type="entry name" value="Winged helix' DNA-binding domain"/>
    <property type="match status" value="1"/>
</dbReference>
<evidence type="ECO:0000256" key="1">
    <source>
        <dbReference type="ARBA" id="ARBA00006479"/>
    </source>
</evidence>
<reference evidence="3 4" key="1">
    <citation type="submission" date="2022-10" db="EMBL/GenBank/DDBJ databases">
        <title>The complete genomes of actinobacterial strains from the NBC collection.</title>
        <authorList>
            <person name="Joergensen T.S."/>
            <person name="Alvarez Arevalo M."/>
            <person name="Sterndorff E.B."/>
            <person name="Faurdal D."/>
            <person name="Vuksanovic O."/>
            <person name="Mourched A.-S."/>
            <person name="Charusanti P."/>
            <person name="Shaw S."/>
            <person name="Blin K."/>
            <person name="Weber T."/>
        </authorList>
    </citation>
    <scope>NUCLEOTIDE SEQUENCE [LARGE SCALE GENOMIC DNA]</scope>
    <source>
        <strain evidence="3 4">NBC_00123</strain>
        <plasmid evidence="3 4">unnamed1</plasmid>
    </source>
</reference>
<dbReference type="InterPro" id="IPR005471">
    <property type="entry name" value="Tscrpt_reg_IclR_N"/>
</dbReference>
<dbReference type="Pfam" id="PF00480">
    <property type="entry name" value="ROK"/>
    <property type="match status" value="1"/>
</dbReference>
<dbReference type="PANTHER" id="PTHR18964">
    <property type="entry name" value="ROK (REPRESSOR, ORF, KINASE) FAMILY"/>
    <property type="match status" value="1"/>
</dbReference>
<comment type="similarity">
    <text evidence="1">Belongs to the ROK (NagC/XylR) family.</text>
</comment>
<sequence length="394" mass="40891">MSPSKIRFSELVGEQTRAEIFATVLTAGPISRTQLAQRLGLVPSSVTRMLPPLLEHGYLREADDTAPQGRGRPQKMLHVNPDKHIVVGLKIGPAQVSGVVTDMAANVLARDEERIADCTPQTALSAAAALTSRLLAKAPEAADRVLGLGVGVSGHVDSTAGVCRYSALLDWDKVNVAGPLQEATGLPVVVNNDVNTLVVAERWFGEGRDVDSFAVVTVGPGIGCGLLLDGSLFSGATGLAGELGHVPLDPSGPMCSCGRRGCLEALAGDRAVLRHLQDAGFPCTTIEEAIELARSGSNAARNVALAAFTEAGSALGRGLAGVCNLLNLQKIIIAGEGAVAYDLFGPAMNQALEAHAFSTAAQDCHIHVDPVQHDLWARGAACLVIRDTVGATLT</sequence>
<evidence type="ECO:0000259" key="2">
    <source>
        <dbReference type="Pfam" id="PF09339"/>
    </source>
</evidence>
<name>A0ABZ1LN44_9ACTN</name>
<dbReference type="EMBL" id="CP108189">
    <property type="protein sequence ID" value="WTR75827.1"/>
    <property type="molecule type" value="Genomic_DNA"/>
</dbReference>
<dbReference type="InterPro" id="IPR036388">
    <property type="entry name" value="WH-like_DNA-bd_sf"/>
</dbReference>
<organism evidence="3 4">
    <name type="scientific">Streptomyces zaomyceticus</name>
    <dbReference type="NCBI Taxonomy" id="68286"/>
    <lineage>
        <taxon>Bacteria</taxon>
        <taxon>Bacillati</taxon>
        <taxon>Actinomycetota</taxon>
        <taxon>Actinomycetes</taxon>
        <taxon>Kitasatosporales</taxon>
        <taxon>Streptomycetaceae</taxon>
        <taxon>Streptomyces</taxon>
    </lineage>
</organism>
<dbReference type="InterPro" id="IPR000600">
    <property type="entry name" value="ROK"/>
</dbReference>
<dbReference type="Gene3D" id="3.30.420.40">
    <property type="match status" value="2"/>
</dbReference>
<dbReference type="InterPro" id="IPR043129">
    <property type="entry name" value="ATPase_NBD"/>
</dbReference>
<proteinExistence type="inferred from homology"/>